<feature type="chain" id="PRO_5032495180" description="Amidohydrolase-related domain-containing protein" evidence="1">
    <location>
        <begin position="32"/>
        <end position="458"/>
    </location>
</feature>
<dbReference type="GO" id="GO:0016787">
    <property type="term" value="F:hydrolase activity"/>
    <property type="evidence" value="ECO:0007669"/>
    <property type="project" value="InterPro"/>
</dbReference>
<organism evidence="3 4">
    <name type="scientific">Silvibacterium bohemicum</name>
    <dbReference type="NCBI Taxonomy" id="1577686"/>
    <lineage>
        <taxon>Bacteria</taxon>
        <taxon>Pseudomonadati</taxon>
        <taxon>Acidobacteriota</taxon>
        <taxon>Terriglobia</taxon>
        <taxon>Terriglobales</taxon>
        <taxon>Acidobacteriaceae</taxon>
        <taxon>Silvibacterium</taxon>
    </lineage>
</organism>
<dbReference type="SUPFAM" id="SSF51556">
    <property type="entry name" value="Metallo-dependent hydrolases"/>
    <property type="match status" value="1"/>
</dbReference>
<evidence type="ECO:0000313" key="3">
    <source>
        <dbReference type="EMBL" id="MBB6145261.1"/>
    </source>
</evidence>
<dbReference type="InterPro" id="IPR032466">
    <property type="entry name" value="Metal_Hydrolase"/>
</dbReference>
<gene>
    <name evidence="3" type="ORF">HNQ77_003219</name>
</gene>
<feature type="signal peptide" evidence="1">
    <location>
        <begin position="1"/>
        <end position="31"/>
    </location>
</feature>
<evidence type="ECO:0000313" key="4">
    <source>
        <dbReference type="Proteomes" id="UP000538666"/>
    </source>
</evidence>
<reference evidence="3 4" key="1">
    <citation type="submission" date="2020-08" db="EMBL/GenBank/DDBJ databases">
        <title>Genomic Encyclopedia of Type Strains, Phase IV (KMG-IV): sequencing the most valuable type-strain genomes for metagenomic binning, comparative biology and taxonomic classification.</title>
        <authorList>
            <person name="Goeker M."/>
        </authorList>
    </citation>
    <scope>NUCLEOTIDE SEQUENCE [LARGE SCALE GENOMIC DNA]</scope>
    <source>
        <strain evidence="3 4">DSM 103733</strain>
    </source>
</reference>
<dbReference type="PANTHER" id="PTHR43383:SF2">
    <property type="entry name" value="AMIDOHYDROLASE 2 FAMILY PROTEIN"/>
    <property type="match status" value="1"/>
</dbReference>
<dbReference type="InterPro" id="IPR006680">
    <property type="entry name" value="Amidohydro-rel"/>
</dbReference>
<dbReference type="AlphaFoldDB" id="A0A841K272"/>
<dbReference type="Pfam" id="PF04909">
    <property type="entry name" value="Amidohydro_2"/>
    <property type="match status" value="1"/>
</dbReference>
<evidence type="ECO:0000259" key="2">
    <source>
        <dbReference type="Pfam" id="PF04909"/>
    </source>
</evidence>
<feature type="domain" description="Amidohydrolase-related" evidence="2">
    <location>
        <begin position="274"/>
        <end position="457"/>
    </location>
</feature>
<sequence length="458" mass="50804">MMVFLPSRVAFVWPRLLLAVWLCGMSCLAQSQSPANDVTRDIDPQIAAVIASIKAIDNHAHPVLPPPNDGTDRNFDALPVDNMEPETDPVAWRPDNPQLPLAWKALWGFDATAPLDADGLKQLNAARARIKTREGEHYAAWVLDQTDIATMLGNRVAMGTGLAAPRFRWVPYIDALLFPLDNGSLTAATPDRAQFFPLEERLRKQYLQAAGLQAAPATLAEYLTRVVTPTLERQKAGGAVAEKFEVAYLRGFDFADVPRETAERIYAKWAAGGRPDPIEYKALQDFLFRSIAAECGRLGLPVHLHTMSGGGGYFDVAKGNPMLLENIFNDPRLRKTHFVMLHGGWPFVREAGALLQKPNVYLDLSQQSLTFPPRTMANWLREWLETFPDKVMFGTDGYPFSESMGWEEAAWIANRNARQALGLALTGMLRDGEIGRERAASIAQMVLRGTAAQLYGFQ</sequence>
<name>A0A841K272_9BACT</name>
<dbReference type="Gene3D" id="3.20.20.140">
    <property type="entry name" value="Metal-dependent hydrolases"/>
    <property type="match status" value="1"/>
</dbReference>
<accession>A0A841K272</accession>
<proteinExistence type="predicted"/>
<keyword evidence="1" id="KW-0732">Signal</keyword>
<comment type="caution">
    <text evidence="3">The sequence shown here is derived from an EMBL/GenBank/DDBJ whole genome shotgun (WGS) entry which is preliminary data.</text>
</comment>
<dbReference type="Proteomes" id="UP000538666">
    <property type="component" value="Unassembled WGS sequence"/>
</dbReference>
<protein>
    <recommendedName>
        <fullName evidence="2">Amidohydrolase-related domain-containing protein</fullName>
    </recommendedName>
</protein>
<keyword evidence="4" id="KW-1185">Reference proteome</keyword>
<dbReference type="PANTHER" id="PTHR43383">
    <property type="entry name" value="NODULIN 6"/>
    <property type="match status" value="1"/>
</dbReference>
<dbReference type="EMBL" id="JACHEK010000006">
    <property type="protein sequence ID" value="MBB6145261.1"/>
    <property type="molecule type" value="Genomic_DNA"/>
</dbReference>
<evidence type="ECO:0000256" key="1">
    <source>
        <dbReference type="SAM" id="SignalP"/>
    </source>
</evidence>